<dbReference type="EMBL" id="MHIC01000049">
    <property type="protein sequence ID" value="OGY43345.1"/>
    <property type="molecule type" value="Genomic_DNA"/>
</dbReference>
<name>A0A1G1XTC8_9BACT</name>
<proteinExistence type="predicted"/>
<protein>
    <submittedName>
        <fullName evidence="1">Uncharacterized protein</fullName>
    </submittedName>
</protein>
<reference evidence="1 2" key="1">
    <citation type="journal article" date="2016" name="Nat. Commun.">
        <title>Thousands of microbial genomes shed light on interconnected biogeochemical processes in an aquifer system.</title>
        <authorList>
            <person name="Anantharaman K."/>
            <person name="Brown C.T."/>
            <person name="Hug L.A."/>
            <person name="Sharon I."/>
            <person name="Castelle C.J."/>
            <person name="Probst A.J."/>
            <person name="Thomas B.C."/>
            <person name="Singh A."/>
            <person name="Wilkins M.J."/>
            <person name="Karaoz U."/>
            <person name="Brodie E.L."/>
            <person name="Williams K.H."/>
            <person name="Hubbard S.S."/>
            <person name="Banfield J.F."/>
        </authorList>
    </citation>
    <scope>NUCLEOTIDE SEQUENCE [LARGE SCALE GENOMIC DNA]</scope>
</reference>
<evidence type="ECO:0000313" key="1">
    <source>
        <dbReference type="EMBL" id="OGY43345.1"/>
    </source>
</evidence>
<evidence type="ECO:0000313" key="2">
    <source>
        <dbReference type="Proteomes" id="UP000176241"/>
    </source>
</evidence>
<organism evidence="1 2">
    <name type="scientific">Candidatus Buchananbacteria bacterium RIFCSPHIGHO2_01_FULL_39_8</name>
    <dbReference type="NCBI Taxonomy" id="1797533"/>
    <lineage>
        <taxon>Bacteria</taxon>
        <taxon>Candidatus Buchananiibacteriota</taxon>
    </lineage>
</organism>
<dbReference type="Proteomes" id="UP000176241">
    <property type="component" value="Unassembled WGS sequence"/>
</dbReference>
<comment type="caution">
    <text evidence="1">The sequence shown here is derived from an EMBL/GenBank/DDBJ whole genome shotgun (WGS) entry which is preliminary data.</text>
</comment>
<gene>
    <name evidence="1" type="ORF">A2731_00590</name>
</gene>
<sequence>MANPEMSPDIQKVSDQPTIDLVARIKKQFSFSGRGEYQEIEESHEDVAFREVMIARMVDKITAEMKNGGLDEKLIDQITVNIHGIEDHELATRLLALPFELWKRKIDYYKKEGLDAEAILDDLMETTMNIRKSYIGFHTSPNKITKSKSGPDEVTWGIKGTEYSDLSPVPQAYASSNFSSLYREKGPRYLYVVSIPQETWDERRTYINTRSRPVGYHFNANALSVVEEFDLDEIDKEVEELTQRAEAA</sequence>
<dbReference type="AlphaFoldDB" id="A0A1G1XTC8"/>
<accession>A0A1G1XTC8</accession>